<dbReference type="Proteomes" id="UP000271554">
    <property type="component" value="Chromosome"/>
</dbReference>
<keyword evidence="3" id="KW-1185">Reference proteome</keyword>
<feature type="region of interest" description="Disordered" evidence="1">
    <location>
        <begin position="1"/>
        <end position="29"/>
    </location>
</feature>
<dbReference type="EMBL" id="CP032698">
    <property type="protein sequence ID" value="AYG79408.1"/>
    <property type="molecule type" value="Genomic_DNA"/>
</dbReference>
<proteinExistence type="predicted"/>
<sequence>MASLKWRQRREMVRSGSPMEKRVPSKCRTTPGDSISVAAYTTQPIARACGRVALTAPPGSTLSMRRPVCGPGSPWKYHQGMPFWAAMTAVSWCSSGRVKGPAAA</sequence>
<accession>A0A387HFA5</accession>
<name>A0A387HFA5_9ACTN</name>
<feature type="compositionally biased region" description="Basic and acidic residues" evidence="1">
    <location>
        <begin position="9"/>
        <end position="23"/>
    </location>
</feature>
<evidence type="ECO:0000313" key="2">
    <source>
        <dbReference type="EMBL" id="AYG79408.1"/>
    </source>
</evidence>
<organism evidence="2 3">
    <name type="scientific">Streptomyces hundungensis</name>
    <dbReference type="NCBI Taxonomy" id="1077946"/>
    <lineage>
        <taxon>Bacteria</taxon>
        <taxon>Bacillati</taxon>
        <taxon>Actinomycetota</taxon>
        <taxon>Actinomycetes</taxon>
        <taxon>Kitasatosporales</taxon>
        <taxon>Streptomycetaceae</taxon>
        <taxon>Streptomyces</taxon>
    </lineage>
</organism>
<gene>
    <name evidence="2" type="ORF">DWB77_01522</name>
</gene>
<reference evidence="2 3" key="1">
    <citation type="submission" date="2018-10" db="EMBL/GenBank/DDBJ databases">
        <title>Relationship between Morphology and Antimicrobial Activity in Streptomyces.</title>
        <authorList>
            <person name="Kang H.J."/>
            <person name="Kim S.B."/>
        </authorList>
    </citation>
    <scope>NUCLEOTIDE SEQUENCE [LARGE SCALE GENOMIC DNA]</scope>
    <source>
        <strain evidence="2 3">BH38</strain>
    </source>
</reference>
<evidence type="ECO:0000256" key="1">
    <source>
        <dbReference type="SAM" id="MobiDB-lite"/>
    </source>
</evidence>
<evidence type="ECO:0000313" key="3">
    <source>
        <dbReference type="Proteomes" id="UP000271554"/>
    </source>
</evidence>
<protein>
    <submittedName>
        <fullName evidence="2">Uncharacterized protein</fullName>
    </submittedName>
</protein>
<dbReference type="KEGG" id="shun:DWB77_01522"/>
<dbReference type="AlphaFoldDB" id="A0A387HFA5"/>